<dbReference type="EMBL" id="AJWJ01000982">
    <property type="protein sequence ID" value="KAF2068444.1"/>
    <property type="molecule type" value="Genomic_DNA"/>
</dbReference>
<evidence type="ECO:0000313" key="2">
    <source>
        <dbReference type="Proteomes" id="UP000695562"/>
    </source>
</evidence>
<dbReference type="AlphaFoldDB" id="A0A8J4V1Z8"/>
<gene>
    <name evidence="1" type="ORF">CYY_010227</name>
</gene>
<accession>A0A8J4V1Z8</accession>
<protein>
    <submittedName>
        <fullName evidence="1">Uncharacterized protein</fullName>
    </submittedName>
</protein>
<reference evidence="1" key="1">
    <citation type="submission" date="2020-01" db="EMBL/GenBank/DDBJ databases">
        <title>Development of genomics and gene disruption for Polysphondylium violaceum indicates a role for the polyketide synthase stlB in stalk morphogenesis.</title>
        <authorList>
            <person name="Narita B."/>
            <person name="Kawabe Y."/>
            <person name="Kin K."/>
            <person name="Saito T."/>
            <person name="Gibbs R."/>
            <person name="Kuspa A."/>
            <person name="Muzny D."/>
            <person name="Queller D."/>
            <person name="Richards S."/>
            <person name="Strassman J."/>
            <person name="Sucgang R."/>
            <person name="Worley K."/>
            <person name="Schaap P."/>
        </authorList>
    </citation>
    <scope>NUCLEOTIDE SEQUENCE</scope>
    <source>
        <strain evidence="1">QSvi11</strain>
    </source>
</reference>
<sequence length="99" mass="11311">MIENSGRVKSLPASVHHLQINDRDMMNPDDSGDSTASSACQIGSWPQACIDSRIINDQINHFTCTMVGQHGIWRIYRAPRHQITVKLYYKPSFASFFLW</sequence>
<dbReference type="Proteomes" id="UP000695562">
    <property type="component" value="Unassembled WGS sequence"/>
</dbReference>
<name>A0A8J4V1Z8_9MYCE</name>
<proteinExistence type="predicted"/>
<keyword evidence="2" id="KW-1185">Reference proteome</keyword>
<evidence type="ECO:0000313" key="1">
    <source>
        <dbReference type="EMBL" id="KAF2068444.1"/>
    </source>
</evidence>
<organism evidence="1 2">
    <name type="scientific">Polysphondylium violaceum</name>
    <dbReference type="NCBI Taxonomy" id="133409"/>
    <lineage>
        <taxon>Eukaryota</taxon>
        <taxon>Amoebozoa</taxon>
        <taxon>Evosea</taxon>
        <taxon>Eumycetozoa</taxon>
        <taxon>Dictyostelia</taxon>
        <taxon>Dictyosteliales</taxon>
        <taxon>Dictyosteliaceae</taxon>
        <taxon>Polysphondylium</taxon>
    </lineage>
</organism>
<comment type="caution">
    <text evidence="1">The sequence shown here is derived from an EMBL/GenBank/DDBJ whole genome shotgun (WGS) entry which is preliminary data.</text>
</comment>